<reference evidence="1 2" key="1">
    <citation type="journal article" date="2018" name="Sci. Rep.">
        <title>Genomic signatures of local adaptation to the degree of environmental predictability in rotifers.</title>
        <authorList>
            <person name="Franch-Gras L."/>
            <person name="Hahn C."/>
            <person name="Garcia-Roger E.M."/>
            <person name="Carmona M.J."/>
            <person name="Serra M."/>
            <person name="Gomez A."/>
        </authorList>
    </citation>
    <scope>NUCLEOTIDE SEQUENCE [LARGE SCALE GENOMIC DNA]</scope>
    <source>
        <strain evidence="1">HYR1</strain>
    </source>
</reference>
<proteinExistence type="predicted"/>
<keyword evidence="2" id="KW-1185">Reference proteome</keyword>
<protein>
    <submittedName>
        <fullName evidence="1">Uncharacterized protein</fullName>
    </submittedName>
</protein>
<dbReference type="EMBL" id="REGN01011830">
    <property type="protein sequence ID" value="RMZ96867.1"/>
    <property type="molecule type" value="Genomic_DNA"/>
</dbReference>
<organism evidence="1 2">
    <name type="scientific">Brachionus plicatilis</name>
    <name type="common">Marine rotifer</name>
    <name type="synonym">Brachionus muelleri</name>
    <dbReference type="NCBI Taxonomy" id="10195"/>
    <lineage>
        <taxon>Eukaryota</taxon>
        <taxon>Metazoa</taxon>
        <taxon>Spiralia</taxon>
        <taxon>Gnathifera</taxon>
        <taxon>Rotifera</taxon>
        <taxon>Eurotatoria</taxon>
        <taxon>Monogononta</taxon>
        <taxon>Pseudotrocha</taxon>
        <taxon>Ploima</taxon>
        <taxon>Brachionidae</taxon>
        <taxon>Brachionus</taxon>
    </lineage>
</organism>
<dbReference type="AlphaFoldDB" id="A0A3M7PDR6"/>
<sequence length="96" mass="11161">MKIKILIFLKKKNASSFLCETSLSLRILGKNVDRILDHPYLLDSFVDWPNPILILITKKGSKFHAVYAANGFRLIYFLNFIKKKDKHSGNRRILVN</sequence>
<evidence type="ECO:0000313" key="2">
    <source>
        <dbReference type="Proteomes" id="UP000276133"/>
    </source>
</evidence>
<comment type="caution">
    <text evidence="1">The sequence shown here is derived from an EMBL/GenBank/DDBJ whole genome shotgun (WGS) entry which is preliminary data.</text>
</comment>
<dbReference type="Proteomes" id="UP000276133">
    <property type="component" value="Unassembled WGS sequence"/>
</dbReference>
<gene>
    <name evidence="1" type="ORF">BpHYR1_032433</name>
</gene>
<accession>A0A3M7PDR6</accession>
<name>A0A3M7PDR6_BRAPC</name>
<evidence type="ECO:0000313" key="1">
    <source>
        <dbReference type="EMBL" id="RMZ96867.1"/>
    </source>
</evidence>